<dbReference type="EMBL" id="OX451737">
    <property type="protein sequence ID" value="CAI8599097.1"/>
    <property type="molecule type" value="Genomic_DNA"/>
</dbReference>
<dbReference type="Proteomes" id="UP001157006">
    <property type="component" value="Chromosome 2"/>
</dbReference>
<feature type="non-terminal residue" evidence="1">
    <location>
        <position position="1"/>
    </location>
</feature>
<evidence type="ECO:0000313" key="1">
    <source>
        <dbReference type="EMBL" id="CAI8599097.1"/>
    </source>
</evidence>
<dbReference type="AlphaFoldDB" id="A0AAV0ZQE4"/>
<reference evidence="1 2" key="1">
    <citation type="submission" date="2023-01" db="EMBL/GenBank/DDBJ databases">
        <authorList>
            <person name="Kreplak J."/>
        </authorList>
    </citation>
    <scope>NUCLEOTIDE SEQUENCE [LARGE SCALE GENOMIC DNA]</scope>
</reference>
<sequence length="128" mass="14158">DFSCNFSCIVGLMVILSTQVDEHKRSESSLFLQDLATHHMNSQSSILHVVIIENFNQSFVIGNHRHFLKSLAAACLTARFMAIASATSRSSSPILHHPISSIVSPSLLVMTVPKPHRPWILRLASVLI</sequence>
<accession>A0AAV0ZQE4</accession>
<proteinExistence type="predicted"/>
<organism evidence="1 2">
    <name type="scientific">Vicia faba</name>
    <name type="common">Broad bean</name>
    <name type="synonym">Faba vulgaris</name>
    <dbReference type="NCBI Taxonomy" id="3906"/>
    <lineage>
        <taxon>Eukaryota</taxon>
        <taxon>Viridiplantae</taxon>
        <taxon>Streptophyta</taxon>
        <taxon>Embryophyta</taxon>
        <taxon>Tracheophyta</taxon>
        <taxon>Spermatophyta</taxon>
        <taxon>Magnoliopsida</taxon>
        <taxon>eudicotyledons</taxon>
        <taxon>Gunneridae</taxon>
        <taxon>Pentapetalae</taxon>
        <taxon>rosids</taxon>
        <taxon>fabids</taxon>
        <taxon>Fabales</taxon>
        <taxon>Fabaceae</taxon>
        <taxon>Papilionoideae</taxon>
        <taxon>50 kb inversion clade</taxon>
        <taxon>NPAAA clade</taxon>
        <taxon>Hologalegina</taxon>
        <taxon>IRL clade</taxon>
        <taxon>Fabeae</taxon>
        <taxon>Vicia</taxon>
    </lineage>
</organism>
<gene>
    <name evidence="1" type="ORF">VFH_II159120</name>
</gene>
<protein>
    <submittedName>
        <fullName evidence="1">Uncharacterized protein</fullName>
    </submittedName>
</protein>
<evidence type="ECO:0000313" key="2">
    <source>
        <dbReference type="Proteomes" id="UP001157006"/>
    </source>
</evidence>
<keyword evidence="2" id="KW-1185">Reference proteome</keyword>
<name>A0AAV0ZQE4_VICFA</name>